<dbReference type="Proteomes" id="UP000694410">
    <property type="component" value="Unplaced"/>
</dbReference>
<evidence type="ECO:0000313" key="4">
    <source>
        <dbReference type="Proteomes" id="UP000694410"/>
    </source>
</evidence>
<protein>
    <submittedName>
        <fullName evidence="3">Kyphoscoliosis peptidase</fullName>
    </submittedName>
</protein>
<evidence type="ECO:0000259" key="2">
    <source>
        <dbReference type="SMART" id="SM00460"/>
    </source>
</evidence>
<evidence type="ECO:0000313" key="3">
    <source>
        <dbReference type="Ensembl" id="ENSCCEP00000022645.1"/>
    </source>
</evidence>
<gene>
    <name evidence="3" type="primary">KY</name>
</gene>
<sequence length="711" mass="80165">MGNFHSFCIVWAKRLCPGCASEDDDKPNDLTQMEMGAVTGQDRQPSLTDASAVTINLLLIVRPEEAASKEKGQREGQTEGGRGAGSEGDGNGNSRSQPPQGPDLNGRRGPTDPCEQTPPITLGPDKGTQVTVEIHHKDTSPQLIKRLSLGKGSQRLRGHDNKGFHKTEAPRPPGAKDLHAYPWDKSSLKSMPVDLQQFEKLDAYALKVNVKNSVEELVKALLKQARTDLEKVRAIWMWICHHIEYDVVGYHNKSQLSSKPRDVLQMGKSICEGYAELFEHMCSLAGIQCKKLSGHAKGHGYKTGQTFTGDSDHAWNAVYLEGRWHLLDSTWGSGSVDDSFTKFTYRYNEFYFLTHPALFINNHFPDNSNWQLLKPTLTLKEFENNMLHSSNFYMLGLLAAHPETPIIQTVNGKASVSVDCRPGTLFMFKLKGTDEHGLMTLKKRGMKLDVYPQKTGRHKLEIFAKPSKAEAPDDVYKCVVEYVVECESVDKAMRFPKDLHQPVGPSWFSERQGFLQPSHREPILHTNDGRCSLTFTLGKDISVLTSLHTDGSSLTEDMGRRHVLQIHRGNQIELKVHLPHAGNFVLKFYSKKKSDPGNYDYIFNYLIRCLNTEVKWPAFPRSYSKWLQDYEILEPLSGLLPANRNVQFKLKMHGVAKVLVQAENTYPLTQKKGCWEGTCNTSGCREVFVMVHENANHSFYSQVLKYEVETQ</sequence>
<dbReference type="Gene3D" id="3.10.620.30">
    <property type="match status" value="1"/>
</dbReference>
<dbReference type="InterPro" id="IPR002931">
    <property type="entry name" value="Transglutaminase-like"/>
</dbReference>
<dbReference type="SMART" id="SM00460">
    <property type="entry name" value="TGc"/>
    <property type="match status" value="1"/>
</dbReference>
<proteinExistence type="predicted"/>
<dbReference type="GO" id="GO:0007528">
    <property type="term" value="P:neuromuscular junction development"/>
    <property type="evidence" value="ECO:0007669"/>
    <property type="project" value="TreeGrafter"/>
</dbReference>
<reference evidence="3" key="1">
    <citation type="submission" date="2025-08" db="UniProtKB">
        <authorList>
            <consortium name="Ensembl"/>
        </authorList>
    </citation>
    <scope>IDENTIFICATION</scope>
</reference>
<feature type="compositionally biased region" description="Gly residues" evidence="1">
    <location>
        <begin position="78"/>
        <end position="91"/>
    </location>
</feature>
<name>A0A8C0VG38_CYACU</name>
<dbReference type="PANTHER" id="PTHR46333">
    <property type="entry name" value="CYTOKINESIS PROTEIN 3"/>
    <property type="match status" value="1"/>
</dbReference>
<dbReference type="InterPro" id="IPR056564">
    <property type="entry name" value="Ig-like_KY"/>
</dbReference>
<feature type="region of interest" description="Disordered" evidence="1">
    <location>
        <begin position="66"/>
        <end position="126"/>
    </location>
</feature>
<dbReference type="InterPro" id="IPR038765">
    <property type="entry name" value="Papain-like_cys_pep_sf"/>
</dbReference>
<evidence type="ECO:0000256" key="1">
    <source>
        <dbReference type="SAM" id="MobiDB-lite"/>
    </source>
</evidence>
<dbReference type="AlphaFoldDB" id="A0A8C0VG38"/>
<reference evidence="3" key="2">
    <citation type="submission" date="2025-09" db="UniProtKB">
        <authorList>
            <consortium name="Ensembl"/>
        </authorList>
    </citation>
    <scope>IDENTIFICATION</scope>
</reference>
<dbReference type="InterPro" id="IPR052557">
    <property type="entry name" value="CAP/Cytokinesis_protein"/>
</dbReference>
<feature type="compositionally biased region" description="Basic and acidic residues" evidence="1">
    <location>
        <begin position="157"/>
        <end position="176"/>
    </location>
</feature>
<feature type="region of interest" description="Disordered" evidence="1">
    <location>
        <begin position="154"/>
        <end position="176"/>
    </location>
</feature>
<feature type="compositionally biased region" description="Basic and acidic residues" evidence="1">
    <location>
        <begin position="66"/>
        <end position="77"/>
    </location>
</feature>
<keyword evidence="4" id="KW-1185">Reference proteome</keyword>
<feature type="domain" description="Transglutaminase-like" evidence="2">
    <location>
        <begin position="263"/>
        <end position="331"/>
    </location>
</feature>
<dbReference type="GO" id="GO:0007517">
    <property type="term" value="P:muscle organ development"/>
    <property type="evidence" value="ECO:0007669"/>
    <property type="project" value="TreeGrafter"/>
</dbReference>
<dbReference type="GO" id="GO:0005737">
    <property type="term" value="C:cytoplasm"/>
    <property type="evidence" value="ECO:0007669"/>
    <property type="project" value="TreeGrafter"/>
</dbReference>
<organism evidence="3 4">
    <name type="scientific">Cyanistes caeruleus</name>
    <name type="common">Eurasian blue tit</name>
    <name type="synonym">Parus caeruleus</name>
    <dbReference type="NCBI Taxonomy" id="156563"/>
    <lineage>
        <taxon>Eukaryota</taxon>
        <taxon>Metazoa</taxon>
        <taxon>Chordata</taxon>
        <taxon>Craniata</taxon>
        <taxon>Vertebrata</taxon>
        <taxon>Euteleostomi</taxon>
        <taxon>Archelosauria</taxon>
        <taxon>Archosauria</taxon>
        <taxon>Dinosauria</taxon>
        <taxon>Saurischia</taxon>
        <taxon>Theropoda</taxon>
        <taxon>Coelurosauria</taxon>
        <taxon>Aves</taxon>
        <taxon>Neognathae</taxon>
        <taxon>Neoaves</taxon>
        <taxon>Telluraves</taxon>
        <taxon>Australaves</taxon>
        <taxon>Passeriformes</taxon>
        <taxon>Paridae</taxon>
        <taxon>Cyanistes</taxon>
    </lineage>
</organism>
<dbReference type="Ensembl" id="ENSCCET00000034359.1">
    <property type="protein sequence ID" value="ENSCCEP00000022645.1"/>
    <property type="gene ID" value="ENSCCEG00000020421.1"/>
</dbReference>
<dbReference type="PANTHER" id="PTHR46333:SF3">
    <property type="entry name" value="KYPHOSCOLIOSIS PEPTIDASE"/>
    <property type="match status" value="1"/>
</dbReference>
<dbReference type="Pfam" id="PF01841">
    <property type="entry name" value="Transglut_core"/>
    <property type="match status" value="1"/>
</dbReference>
<dbReference type="SUPFAM" id="SSF54001">
    <property type="entry name" value="Cysteine proteinases"/>
    <property type="match status" value="1"/>
</dbReference>
<accession>A0A8C0VG38</accession>
<dbReference type="Pfam" id="PF23265">
    <property type="entry name" value="Ig-like_KY"/>
    <property type="match status" value="2"/>
</dbReference>